<reference evidence="1" key="1">
    <citation type="submission" date="2023-04" db="EMBL/GenBank/DDBJ databases">
        <title>A chromosome-level genome assembly of the parasitoid wasp Eretmocerus hayati.</title>
        <authorList>
            <person name="Zhong Y."/>
            <person name="Liu S."/>
            <person name="Liu Y."/>
        </authorList>
    </citation>
    <scope>NUCLEOTIDE SEQUENCE</scope>
    <source>
        <strain evidence="1">ZJU_SS_LIU_2023</strain>
    </source>
</reference>
<accession>A0ACC2PCN8</accession>
<evidence type="ECO:0000313" key="1">
    <source>
        <dbReference type="EMBL" id="KAJ8679530.1"/>
    </source>
</evidence>
<evidence type="ECO:0000313" key="2">
    <source>
        <dbReference type="Proteomes" id="UP001239111"/>
    </source>
</evidence>
<dbReference type="Proteomes" id="UP001239111">
    <property type="component" value="Chromosome 2"/>
</dbReference>
<proteinExistence type="predicted"/>
<keyword evidence="2" id="KW-1185">Reference proteome</keyword>
<gene>
    <name evidence="1" type="ORF">QAD02_015317</name>
</gene>
<organism evidence="1 2">
    <name type="scientific">Eretmocerus hayati</name>
    <dbReference type="NCBI Taxonomy" id="131215"/>
    <lineage>
        <taxon>Eukaryota</taxon>
        <taxon>Metazoa</taxon>
        <taxon>Ecdysozoa</taxon>
        <taxon>Arthropoda</taxon>
        <taxon>Hexapoda</taxon>
        <taxon>Insecta</taxon>
        <taxon>Pterygota</taxon>
        <taxon>Neoptera</taxon>
        <taxon>Endopterygota</taxon>
        <taxon>Hymenoptera</taxon>
        <taxon>Apocrita</taxon>
        <taxon>Proctotrupomorpha</taxon>
        <taxon>Chalcidoidea</taxon>
        <taxon>Aphelinidae</taxon>
        <taxon>Aphelininae</taxon>
        <taxon>Eretmocerus</taxon>
    </lineage>
</organism>
<comment type="caution">
    <text evidence="1">The sequence shown here is derived from an EMBL/GenBank/DDBJ whole genome shotgun (WGS) entry which is preliminary data.</text>
</comment>
<dbReference type="EMBL" id="CM056742">
    <property type="protein sequence ID" value="KAJ8679530.1"/>
    <property type="molecule type" value="Genomic_DNA"/>
</dbReference>
<protein>
    <submittedName>
        <fullName evidence="1">Uncharacterized protein</fullName>
    </submittedName>
</protein>
<sequence length="513" mass="57799">MKEVLSSQTASNYNNHFINNNGETNSNDVSNGTNSNRKYAILSTDWISAIGDELGLNPLPDALLKKLAEDASYRLREILHKCVTRLRHSKRKRLTSTDVNAVVTNLCDADPLIGASDQFPEYLPEANLFVPHERIIDLTQKVNEPPCFSQVNVPFLQELEVVDSKLVDARNNYAKRALKMLYNGSQKNFQALLNDCATNACLGGEGVVDKLMSIARSMVISNNAQYTRVSTRTCQLVIAITNNNRAVYPYHLTSVDKLTELLLELLLGQGFINSNLETLFRDCALKLMLRWPSVANRSIPMLKNVLMKQDEQSFGTKKRIVALELLAGVQPLIFLEEEDDSSFSLVNILKYATPGSNIWHKLALTVCAFIKSGNQPLNYTVIMEHFGDAILPYLINEEETFVNSEVPQLPIIVRSKIKYASIKQNYSGRHGDRQSVFPDSTLKGPRREIRFAFSGGRPVPANNLRRVSLRANYQILRNESRAPYALVASRRLLIFKYKKKRLTGTYSLLNIVL</sequence>
<name>A0ACC2PCN8_9HYME</name>